<keyword evidence="2" id="KW-1185">Reference proteome</keyword>
<accession>A0A8X6SAC2</accession>
<organism evidence="1 2">
    <name type="scientific">Trichonephila clavipes</name>
    <name type="common">Golden silk orbweaver</name>
    <name type="synonym">Nephila clavipes</name>
    <dbReference type="NCBI Taxonomy" id="2585209"/>
    <lineage>
        <taxon>Eukaryota</taxon>
        <taxon>Metazoa</taxon>
        <taxon>Ecdysozoa</taxon>
        <taxon>Arthropoda</taxon>
        <taxon>Chelicerata</taxon>
        <taxon>Arachnida</taxon>
        <taxon>Araneae</taxon>
        <taxon>Araneomorphae</taxon>
        <taxon>Entelegynae</taxon>
        <taxon>Araneoidea</taxon>
        <taxon>Nephilidae</taxon>
        <taxon>Trichonephila</taxon>
    </lineage>
</organism>
<proteinExistence type="predicted"/>
<dbReference type="EMBL" id="BMAU01021236">
    <property type="protein sequence ID" value="GFY03378.1"/>
    <property type="molecule type" value="Genomic_DNA"/>
</dbReference>
<evidence type="ECO:0000313" key="2">
    <source>
        <dbReference type="Proteomes" id="UP000887159"/>
    </source>
</evidence>
<protein>
    <submittedName>
        <fullName evidence="1">Uncharacterized protein</fullName>
    </submittedName>
</protein>
<name>A0A8X6SAC2_TRICX</name>
<sequence>MENFKHLDKTDFEKRYIENSQFNIVSEKKERGFQLPLKEREQKIDIATNTQLKLEFSQVVMPFWIDVTKEYPETSKRAVKYLTSFVSTYVCEKFSFCMLRQKQNTESDWMLKMTLG</sequence>
<reference evidence="1" key="1">
    <citation type="submission" date="2020-08" db="EMBL/GenBank/DDBJ databases">
        <title>Multicomponent nature underlies the extraordinary mechanical properties of spider dragline silk.</title>
        <authorList>
            <person name="Kono N."/>
            <person name="Nakamura H."/>
            <person name="Mori M."/>
            <person name="Yoshida Y."/>
            <person name="Ohtoshi R."/>
            <person name="Malay A.D."/>
            <person name="Moran D.A.P."/>
            <person name="Tomita M."/>
            <person name="Numata K."/>
            <person name="Arakawa K."/>
        </authorList>
    </citation>
    <scope>NUCLEOTIDE SEQUENCE</scope>
</reference>
<dbReference type="AlphaFoldDB" id="A0A8X6SAC2"/>
<comment type="caution">
    <text evidence="1">The sequence shown here is derived from an EMBL/GenBank/DDBJ whole genome shotgun (WGS) entry which is preliminary data.</text>
</comment>
<evidence type="ECO:0000313" key="1">
    <source>
        <dbReference type="EMBL" id="GFY03378.1"/>
    </source>
</evidence>
<gene>
    <name evidence="1" type="ORF">TNCV_1173361</name>
</gene>
<dbReference type="Proteomes" id="UP000887159">
    <property type="component" value="Unassembled WGS sequence"/>
</dbReference>